<reference evidence="2 3" key="1">
    <citation type="submission" date="2016-10" db="EMBL/GenBank/DDBJ databases">
        <authorList>
            <person name="de Groot N.N."/>
        </authorList>
    </citation>
    <scope>NUCLEOTIDE SEQUENCE [LARGE SCALE GENOMIC DNA]</scope>
    <source>
        <strain evidence="2 3">DSM 8512</strain>
    </source>
</reference>
<keyword evidence="3" id="KW-1185">Reference proteome</keyword>
<dbReference type="AlphaFoldDB" id="A0A1H8NIJ1"/>
<accession>A0A1H8NIJ1</accession>
<dbReference type="Proteomes" id="UP000199054">
    <property type="component" value="Unassembled WGS sequence"/>
</dbReference>
<evidence type="ECO:0000259" key="1">
    <source>
        <dbReference type="Pfam" id="PF04230"/>
    </source>
</evidence>
<feature type="domain" description="Polysaccharide pyruvyl transferase" evidence="1">
    <location>
        <begin position="106"/>
        <end position="346"/>
    </location>
</feature>
<dbReference type="Pfam" id="PF04230">
    <property type="entry name" value="PS_pyruv_trans"/>
    <property type="match status" value="1"/>
</dbReference>
<protein>
    <submittedName>
        <fullName evidence="2">Polysaccharide pyruvyl transferase</fullName>
    </submittedName>
</protein>
<organism evidence="2 3">
    <name type="scientific">Paracoccus alcaliphilus</name>
    <dbReference type="NCBI Taxonomy" id="34002"/>
    <lineage>
        <taxon>Bacteria</taxon>
        <taxon>Pseudomonadati</taxon>
        <taxon>Pseudomonadota</taxon>
        <taxon>Alphaproteobacteria</taxon>
        <taxon>Rhodobacterales</taxon>
        <taxon>Paracoccaceae</taxon>
        <taxon>Paracoccus</taxon>
    </lineage>
</organism>
<dbReference type="EMBL" id="FODE01000061">
    <property type="protein sequence ID" value="SEO29414.1"/>
    <property type="molecule type" value="Genomic_DNA"/>
</dbReference>
<proteinExistence type="predicted"/>
<evidence type="ECO:0000313" key="2">
    <source>
        <dbReference type="EMBL" id="SEO29414.1"/>
    </source>
</evidence>
<evidence type="ECO:0000313" key="3">
    <source>
        <dbReference type="Proteomes" id="UP000199054"/>
    </source>
</evidence>
<name>A0A1H8NIJ1_9RHOB</name>
<sequence length="415" mass="45557">MTLQAPVKPAITTTTAKRILFHAAGLATHRPAIGIPHLLGVQPTVMHSLQGLLPSHQLTGNRGNIIHAEAPAKLFQKIPDQSAYGNLSKLLKTLGESFADRIAENFDVVVVSLANFIRPNHDISALGRALMALDGRVPFIVLGAGVQGRNSISKISPGTVSTIGIINERAAVFGVRGRETRDWLHKNGFTRAEVLGCPSLYVYPQSIMGLDTTNARRKGNAASVLTAGHLSIREDAMVKRGLTLAQAFTGIDASYAMQDEFLHYSDLKKVANLYNDGNSEIDPKVMSEWLSGKAGLPINFRRYYYFNESGSWRHGALRHDVFIGDRFHGGIAALQAGLPAIFLKEDNRVGELTGLFDLPALSIREFRKLGLAGTLDEMLHEQKLAQMKATYRQRFRHFRKTMADQGLTVASRLPE</sequence>
<dbReference type="RefSeq" id="WP_170851968.1">
    <property type="nucleotide sequence ID" value="NZ_CP067127.1"/>
</dbReference>
<dbReference type="InterPro" id="IPR007345">
    <property type="entry name" value="Polysacch_pyruvyl_Trfase"/>
</dbReference>
<dbReference type="STRING" id="34002.SAMN04489859_10619"/>
<gene>
    <name evidence="2" type="ORF">SAMN04489859_10619</name>
</gene>
<keyword evidence="2" id="KW-0808">Transferase</keyword>
<dbReference type="GO" id="GO:0016740">
    <property type="term" value="F:transferase activity"/>
    <property type="evidence" value="ECO:0007669"/>
    <property type="project" value="UniProtKB-KW"/>
</dbReference>